<keyword evidence="1 6" id="KW-0723">Serine/threonine-protein kinase</keyword>
<organism evidence="6 7">
    <name type="scientific">Aequoribacter fuscus</name>
    <dbReference type="NCBI Taxonomy" id="2518989"/>
    <lineage>
        <taxon>Bacteria</taxon>
        <taxon>Pseudomonadati</taxon>
        <taxon>Pseudomonadota</taxon>
        <taxon>Gammaproteobacteria</taxon>
        <taxon>Cellvibrionales</taxon>
        <taxon>Halieaceae</taxon>
        <taxon>Aequoribacter</taxon>
    </lineage>
</organism>
<proteinExistence type="predicted"/>
<evidence type="ECO:0000313" key="7">
    <source>
        <dbReference type="Proteomes" id="UP000005615"/>
    </source>
</evidence>
<dbReference type="Proteomes" id="UP000005615">
    <property type="component" value="Unassembled WGS sequence"/>
</dbReference>
<keyword evidence="7" id="KW-1185">Reference proteome</keyword>
<dbReference type="PROSITE" id="PS50011">
    <property type="entry name" value="PROTEIN_KINASE_DOM"/>
    <property type="match status" value="1"/>
</dbReference>
<evidence type="ECO:0000256" key="1">
    <source>
        <dbReference type="ARBA" id="ARBA00022527"/>
    </source>
</evidence>
<evidence type="ECO:0000313" key="6">
    <source>
        <dbReference type="EMBL" id="EGG29770.1"/>
    </source>
</evidence>
<dbReference type="Gene3D" id="1.10.510.10">
    <property type="entry name" value="Transferase(Phosphotransferase) domain 1"/>
    <property type="match status" value="1"/>
</dbReference>
<name>F3L1R7_9GAMM</name>
<dbReference type="OrthoDB" id="9801841at2"/>
<evidence type="ECO:0000256" key="5">
    <source>
        <dbReference type="ARBA" id="ARBA00022840"/>
    </source>
</evidence>
<dbReference type="SMART" id="SM00220">
    <property type="entry name" value="S_TKc"/>
    <property type="match status" value="1"/>
</dbReference>
<dbReference type="InterPro" id="IPR011009">
    <property type="entry name" value="Kinase-like_dom_sf"/>
</dbReference>
<dbReference type="SUPFAM" id="SSF56112">
    <property type="entry name" value="Protein kinase-like (PK-like)"/>
    <property type="match status" value="1"/>
</dbReference>
<evidence type="ECO:0000256" key="3">
    <source>
        <dbReference type="ARBA" id="ARBA00022741"/>
    </source>
</evidence>
<evidence type="ECO:0000256" key="2">
    <source>
        <dbReference type="ARBA" id="ARBA00022679"/>
    </source>
</evidence>
<dbReference type="AlphaFoldDB" id="F3L1R7"/>
<keyword evidence="4 6" id="KW-0418">Kinase</keyword>
<gene>
    <name evidence="6" type="ORF">IMCC3088_1407</name>
</gene>
<dbReference type="STRING" id="2518989.IMCC3088_1407"/>
<dbReference type="InterPro" id="IPR000719">
    <property type="entry name" value="Prot_kinase_dom"/>
</dbReference>
<keyword evidence="5" id="KW-0067">ATP-binding</keyword>
<accession>F3L1R7</accession>
<dbReference type="EMBL" id="AEIG01000034">
    <property type="protein sequence ID" value="EGG29770.1"/>
    <property type="molecule type" value="Genomic_DNA"/>
</dbReference>
<dbReference type="Pfam" id="PF00069">
    <property type="entry name" value="Pkinase"/>
    <property type="match status" value="1"/>
</dbReference>
<keyword evidence="2" id="KW-0808">Transferase</keyword>
<dbReference type="RefSeq" id="WP_009575702.1">
    <property type="nucleotide sequence ID" value="NZ_AEIG01000034.1"/>
</dbReference>
<evidence type="ECO:0000256" key="4">
    <source>
        <dbReference type="ARBA" id="ARBA00022777"/>
    </source>
</evidence>
<dbReference type="PANTHER" id="PTHR24351">
    <property type="entry name" value="RIBOSOMAL PROTEIN S6 KINASE"/>
    <property type="match status" value="1"/>
</dbReference>
<sequence>MNWGPYRLIRVLHEGGEGTSVLAKTDTEHVVLKWVWRESPIHNPALARLQNAATLNQHILNIRGVINTADAQVFVSRYHQGAPLRAILDDARCDTQVRLLIASQIIAGVGGLHQHGLVHGDLRVENIWVTRSGRVLIMDVDQLLLAESSHNRTAKMVALNATTPEHLRAKPISFISDQFALAALLIELFTGASPLVFEGQLVQANVLHPTLPDQSAWRFLPTASRELWLNTLAKWWQSSERRRPRPIGELERLAAMGEARVLARTQLADMANDHAQAIAPEPISAVVPEYPGVDPVRSTKPLRKVPMSWFAAAFSAALAAALILPSYSVSGDMHRRILWVWLDDGGRQAVPEDWKVQLEQRWFKATEPASGQRKRYSVAWSSEAVGLSLSRPQLKALIECGELFCFFRLKPMLGGRDSWHEQVPVRASLKRWEAVMDRAIAFQQSQSPSE</sequence>
<dbReference type="eggNOG" id="COG0515">
    <property type="taxonomic scope" value="Bacteria"/>
</dbReference>
<dbReference type="GO" id="GO:0004674">
    <property type="term" value="F:protein serine/threonine kinase activity"/>
    <property type="evidence" value="ECO:0007669"/>
    <property type="project" value="UniProtKB-KW"/>
</dbReference>
<dbReference type="GO" id="GO:0005524">
    <property type="term" value="F:ATP binding"/>
    <property type="evidence" value="ECO:0007669"/>
    <property type="project" value="UniProtKB-KW"/>
</dbReference>
<comment type="caution">
    <text evidence="6">The sequence shown here is derived from an EMBL/GenBank/DDBJ whole genome shotgun (WGS) entry which is preliminary data.</text>
</comment>
<keyword evidence="3" id="KW-0547">Nucleotide-binding</keyword>
<reference evidence="6 7" key="1">
    <citation type="journal article" date="2011" name="J. Bacteriol.">
        <title>Genome sequence of strain IMCC3088, a proteorhodopsin-containing marine bacterium belonging to the OM60/NOR5 clade.</title>
        <authorList>
            <person name="Jang Y."/>
            <person name="Oh H.M."/>
            <person name="Kang I."/>
            <person name="Lee K."/>
            <person name="Yang S.J."/>
            <person name="Cho J.C."/>
        </authorList>
    </citation>
    <scope>NUCLEOTIDE SEQUENCE [LARGE SCALE GENOMIC DNA]</scope>
    <source>
        <strain evidence="6 7">IMCC3088</strain>
    </source>
</reference>
<protein>
    <submittedName>
        <fullName evidence="6">Serine/threonine protein kinase PrkC, regulator of stationary phase</fullName>
    </submittedName>
</protein>